<organism evidence="2 3">
    <name type="scientific">Tribonema minus</name>
    <dbReference type="NCBI Taxonomy" id="303371"/>
    <lineage>
        <taxon>Eukaryota</taxon>
        <taxon>Sar</taxon>
        <taxon>Stramenopiles</taxon>
        <taxon>Ochrophyta</taxon>
        <taxon>PX clade</taxon>
        <taxon>Xanthophyceae</taxon>
        <taxon>Tribonematales</taxon>
        <taxon>Tribonemataceae</taxon>
        <taxon>Tribonema</taxon>
    </lineage>
</organism>
<proteinExistence type="predicted"/>
<gene>
    <name evidence="2" type="ORF">JKP88DRAFT_244919</name>
</gene>
<name>A0A835Z0E1_9STRA</name>
<evidence type="ECO:0000313" key="2">
    <source>
        <dbReference type="EMBL" id="KAG5184049.1"/>
    </source>
</evidence>
<accession>A0A835Z0E1</accession>
<keyword evidence="3" id="KW-1185">Reference proteome</keyword>
<keyword evidence="1" id="KW-0175">Coiled coil</keyword>
<sequence length="371" mass="41182">MSTPVTADPKRMDAATGLVELGDSAHPAEAVRAHMQSPWYVNAFSEAEQLVQYTCDTSEAQQQQLTCSAPSLDLPQPALRPIHCPQPTYPQCAPISTVDVQEVEASLILEGMARVRISSELSTPTDLSTDTETQVAQEVKKLRAEVSNLQTDKVATELRYMQQTEALIAENKQLREERGVLDAILQDERRARDIQFKELASKIVVQETLQEELAALQAGIHDLQMEKEGLLELNALIQAQARAHAQAYAVHAQRVRSDAMANTSLLHKQALWNKAHLEDQLRSESHMTRMMQADRDGLRGEGDTLEAALQNERGALNQLQQKYQELTTVTAAPRLVPGTRAPALHRVIVPSTTVPDVDVACEHVPVKRRLY</sequence>
<reference evidence="2" key="1">
    <citation type="submission" date="2021-02" db="EMBL/GenBank/DDBJ databases">
        <title>First Annotated Genome of the Yellow-green Alga Tribonema minus.</title>
        <authorList>
            <person name="Mahan K.M."/>
        </authorList>
    </citation>
    <scope>NUCLEOTIDE SEQUENCE</scope>
    <source>
        <strain evidence="2">UTEX B ZZ1240</strain>
    </source>
</reference>
<dbReference type="AlphaFoldDB" id="A0A835Z0E1"/>
<feature type="coiled-coil region" evidence="1">
    <location>
        <begin position="132"/>
        <end position="159"/>
    </location>
</feature>
<feature type="coiled-coil region" evidence="1">
    <location>
        <begin position="302"/>
        <end position="329"/>
    </location>
</feature>
<protein>
    <submittedName>
        <fullName evidence="2">Uncharacterized protein</fullName>
    </submittedName>
</protein>
<evidence type="ECO:0000256" key="1">
    <source>
        <dbReference type="SAM" id="Coils"/>
    </source>
</evidence>
<evidence type="ECO:0000313" key="3">
    <source>
        <dbReference type="Proteomes" id="UP000664859"/>
    </source>
</evidence>
<dbReference type="Proteomes" id="UP000664859">
    <property type="component" value="Unassembled WGS sequence"/>
</dbReference>
<comment type="caution">
    <text evidence="2">The sequence shown here is derived from an EMBL/GenBank/DDBJ whole genome shotgun (WGS) entry which is preliminary data.</text>
</comment>
<dbReference type="EMBL" id="JAFCMP010000179">
    <property type="protein sequence ID" value="KAG5184049.1"/>
    <property type="molecule type" value="Genomic_DNA"/>
</dbReference>